<feature type="compositionally biased region" description="Acidic residues" evidence="1">
    <location>
        <begin position="488"/>
        <end position="498"/>
    </location>
</feature>
<dbReference type="eggNOG" id="ENOG502SFEJ">
    <property type="taxonomic scope" value="Eukaryota"/>
</dbReference>
<sequence>MVRYNTAVMTLLKRMGPRKERGLSQLPNTLLGDLSRTTHNMVARLSFHWESERTNRTHNRSSEEMVQGKSVPSLDQISDANRVPLAEQIPCLLLCLQLSPPALHTSSVSILNRFVLFNVPVRGSAPQVNAIFAAIMLHLLPRPYATVPTINLIFAVITIGTIRISNSEAEKWAGRKESSRGVPQWVQRQNAEVRAFLAGLPRWLQALVPTTDNLDLAEIIDEIARRLPPADEGLPGDYVDVLAARTDEECAKYDYGFTVRNMYHQSTTHTVSPAEFLMLVPKLITFSAKFSRMRVAAQMAQNERLLDFSPPVNREALYSAFACTALRGALLNLSLLRHTEKILAVRALSSYEWFFITSIVTGREKAWAPTAYTAMRIAGRVAEERRRDEIKRSGKAERDVSLLGSMDAKGRFLVLAHYSSGMNDLRFDHDLFSAALECTEPLMREYFRALEVDTNSSLKALDMKYHVRQFLSVVTRADNINEEHLGEGSEDVADEEEAKAESSRMDGVKTTTGKATLSLLQALEKFFTEPMPAGSAAAVAPAPSDAPKRGSGFARTNLPDKGCGAATLLEDPPDEELTLRMHIVECAMVYCLCRHEQTAKCDDTASELIDLSLRSARRMQRIIGVQLRYISSVIRSTDWDSQETSLDVGMSCGTSAETVVVDGVKGEKKTLQLAWSTMKLLSALTARKDLNLAARGDLAEIASAIMTDIAIFIDSIHDHRVLPNSLNRNLAMLQRWYTAHKRMLKSSAIAADAPPFRKVDESARMVVASCFGVVQRVFPPRHHQRLLTGAASTLSFGFHKKLVMVRTLDSAVSLALTANMTLDELPHIADIMAKTVDAIREAAQMRFQVPPSDTQRYEAERKLRSSLLPKTIHLLHHMCTLAVNDEACLTATAAAVAACSSEEHIAFLSWKKRESVLSMTSYVYRVLADRFAQSRASRDLAHQLLIMVSRLALDRLAYKDSLVSVHEPKECVSDREVELRHLVCASLMWQVSCVVASTLLQSVPLDKYLGIMHTYIKRHFVISMGTQEVGESSTLGMEAELEYCERVLAEVGLSARSATMWVPTTTKEEVILQCNFAIADVFYALKFLASLLYTDSCTSNSPVFRTRWISHAELACGLLRRYQRWIAPSVWRNVWRELVAVNIMVRIGRFTSLQLQEATETAAQRLLVFSKIRDNKGVWIDTRVPHPAASVGDARAHEEASAATGNTTVTPELLCFLDLSRMFELQEQLTDINVRIYLAQLTDRLSRECEEHVLSLADSGTNLEGERRFSSNGVSETQAEREQRQLRAARMNILFTCRRMRS</sequence>
<feature type="region of interest" description="Disordered" evidence="1">
    <location>
        <begin position="482"/>
        <end position="508"/>
    </location>
</feature>
<dbReference type="Proteomes" id="UP000063063">
    <property type="component" value="Chromosome 35"/>
</dbReference>
<gene>
    <name evidence="2" type="ORF">LPMP_355680</name>
</gene>
<evidence type="ECO:0000313" key="2">
    <source>
        <dbReference type="EMBL" id="AIO02699.1"/>
    </source>
</evidence>
<dbReference type="KEGG" id="lpan:LPMP_355680"/>
<protein>
    <submittedName>
        <fullName evidence="2">Uncharacterized protein</fullName>
    </submittedName>
</protein>
<organism evidence="2 3">
    <name type="scientific">Leishmania panamensis</name>
    <dbReference type="NCBI Taxonomy" id="5679"/>
    <lineage>
        <taxon>Eukaryota</taxon>
        <taxon>Discoba</taxon>
        <taxon>Euglenozoa</taxon>
        <taxon>Kinetoplastea</taxon>
        <taxon>Metakinetoplastina</taxon>
        <taxon>Trypanosomatida</taxon>
        <taxon>Trypanosomatidae</taxon>
        <taxon>Leishmaniinae</taxon>
        <taxon>Leishmania</taxon>
        <taxon>Leishmania guyanensis species complex</taxon>
    </lineage>
</organism>
<accession>A0A088S3A5</accession>
<dbReference type="OrthoDB" id="261637at2759"/>
<dbReference type="RefSeq" id="XP_010703499.1">
    <property type="nucleotide sequence ID" value="XM_010705197.1"/>
</dbReference>
<dbReference type="EMBL" id="CP009404">
    <property type="protein sequence ID" value="AIO02699.1"/>
    <property type="molecule type" value="Genomic_DNA"/>
</dbReference>
<keyword evidence="3" id="KW-1185">Reference proteome</keyword>
<dbReference type="GeneID" id="22579596"/>
<evidence type="ECO:0000256" key="1">
    <source>
        <dbReference type="SAM" id="MobiDB-lite"/>
    </source>
</evidence>
<dbReference type="VEuPathDB" id="TriTrypDB:LPAL13_350065400"/>
<dbReference type="VEuPathDB" id="TriTrypDB:LPMP_355680"/>
<proteinExistence type="predicted"/>
<evidence type="ECO:0000313" key="3">
    <source>
        <dbReference type="Proteomes" id="UP000063063"/>
    </source>
</evidence>
<name>A0A088S3A5_LEIPA</name>
<reference evidence="2 3" key="1">
    <citation type="journal article" date="2015" name="Sci. Rep.">
        <title>The genome of Leishmania panamensis: insights into genomics of the L. (Viannia) subgenus.</title>
        <authorList>
            <person name="Llanes A."/>
            <person name="Restrepo C.M."/>
            <person name="Vecchio G.D."/>
            <person name="Anguizola F.J."/>
            <person name="Lleonart R."/>
        </authorList>
    </citation>
    <scope>NUCLEOTIDE SEQUENCE [LARGE SCALE GENOMIC DNA]</scope>
    <source>
        <strain evidence="2 3">MHOM/PA/94/PSC-1</strain>
    </source>
</reference>